<evidence type="ECO:0000313" key="5">
    <source>
        <dbReference type="Proteomes" id="UP000191055"/>
    </source>
</evidence>
<accession>A0A1T5D432</accession>
<keyword evidence="5" id="KW-1185">Reference proteome</keyword>
<dbReference type="PANTHER" id="PTHR40081">
    <property type="entry name" value="CONCANAVALIN A-LIKE LECTIN/GLUCANASE"/>
    <property type="match status" value="1"/>
</dbReference>
<dbReference type="Pfam" id="PF21345">
    <property type="entry name" value="PcRGLX_2nd"/>
    <property type="match status" value="1"/>
</dbReference>
<name>A0A1T5D432_9BACT</name>
<protein>
    <recommendedName>
        <fullName evidence="6">Tat pathway signal sequence domain protein</fullName>
    </recommendedName>
</protein>
<dbReference type="PANTHER" id="PTHR40081:SF1">
    <property type="entry name" value="TAT PATHWAY SIGNAL SEQUENCE DOMAIN PROTEIN"/>
    <property type="match status" value="1"/>
</dbReference>
<dbReference type="AlphaFoldDB" id="A0A1T5D432"/>
<dbReference type="InterPro" id="IPR048331">
    <property type="entry name" value="PcRGLX/YetA_3rd"/>
</dbReference>
<dbReference type="Pfam" id="PF21346">
    <property type="entry name" value="PcRGLX_3rd"/>
    <property type="match status" value="1"/>
</dbReference>
<evidence type="ECO:0000313" key="4">
    <source>
        <dbReference type="EMBL" id="SKB66351.1"/>
    </source>
</evidence>
<sequence length="914" mass="103622">MELLSLKTMYQTPHITMKKNKLLPVWILSIILTNFNIGFAENPNKRANINWLDQSAPSHFSGTTFGVPWERGLIEPDLTFKLMSDEHTSLDVQTWPFAFWPDGSVKWTAVAVSPHDHLPESLKLIEDLNPIYKNSLKVIEDKKSITIKTGIVEVTINKSGSNIFESISREGVISAKNGHLVVLHQNTPELSPEFAVVTTHFTGQIKDVLLEQDGPIRSVVKLSGIHQSDNNTQLMPFSVRLYFYAGSENIRIMHSITYDGDEEKDFIRGIGVRFDVPMHNAQMHDRHIRFSGENDGIFAEAVKGLTGLRRDPGPEIISAQLEGRMTPAVEEFPERVRRGLPYIPTFGDYTLFQSSANAFRIRKRTAPGHAWLNAGNGSRSSGAGFVGSPLGGVGFGIRNFWQSYPAQIDIRKANTDNAQVTLWLWAPESDPMDLRFYHDGMGMDTYEKQWEGLEIIYEDYEPGFGRPIGVARTSELDLWVPGKTPPREKFASYAASVAKPPILIADLQHIHDAGVFGGLWTVKDSSDTDPIRNQVTDKLDWLFDYYKKSVDMHNWYGFWDYGDFMHTYDYDRHVWRYDVGGYAWDNSELATDIWLWYYFLHSGRADAFRMAEAMTRHTGEVDVHHIGSFAPLGSRHNVLHWGCSAKQLRISTVANRRYYYYLTADERVGDLMDAQIEAHRSLHDVPPLRKRVDVDLSDPSKVLLSFGTDWGSIVSAWLTDWERNKNKASYNRIRNGMKSIAAQPQGFFTGVGMMDVESGAFEISESDQIVVSHLNAVFGLVEIVAELIDLIDIPEFEEAWLQYCKLYNASDEEQYAVLGTVSRNRGLRQGHSRLTAYASMKKSDKELALRAWEEFILNDAERSLKIPKTVEIKSLYSLNPIIEAPDISTNYAAQWGLAAMQILRLIDVNKNAVK</sequence>
<evidence type="ECO:0000259" key="1">
    <source>
        <dbReference type="Pfam" id="PF19501"/>
    </source>
</evidence>
<evidence type="ECO:0008006" key="6">
    <source>
        <dbReference type="Google" id="ProtNLM"/>
    </source>
</evidence>
<feature type="domain" description="PcRGLX/YetA-like N-terminal RIFT barrel" evidence="1">
    <location>
        <begin position="46"/>
        <end position="124"/>
    </location>
</feature>
<reference evidence="4 5" key="1">
    <citation type="submission" date="2017-02" db="EMBL/GenBank/DDBJ databases">
        <authorList>
            <person name="Peterson S.W."/>
        </authorList>
    </citation>
    <scope>NUCLEOTIDE SEQUENCE [LARGE SCALE GENOMIC DNA]</scope>
    <source>
        <strain evidence="4 5">DSM 24412</strain>
    </source>
</reference>
<proteinExistence type="predicted"/>
<dbReference type="EMBL" id="FUYV01000004">
    <property type="protein sequence ID" value="SKB66351.1"/>
    <property type="molecule type" value="Genomic_DNA"/>
</dbReference>
<evidence type="ECO:0000259" key="3">
    <source>
        <dbReference type="Pfam" id="PF21346"/>
    </source>
</evidence>
<feature type="domain" description="PcRGLX/YetA-like C-terminal alpha/alpha toroid" evidence="3">
    <location>
        <begin position="500"/>
        <end position="907"/>
    </location>
</feature>
<dbReference type="InterPro" id="IPR045793">
    <property type="entry name" value="PcRGLX/YetA-like"/>
</dbReference>
<dbReference type="STRING" id="889453.SAMN03080601_00963"/>
<feature type="domain" description="PcRGLX/YetA-like central beta-sandwich" evidence="2">
    <location>
        <begin position="137"/>
        <end position="494"/>
    </location>
</feature>
<dbReference type="Pfam" id="PF19501">
    <property type="entry name" value="PcRGLX_1st"/>
    <property type="match status" value="1"/>
</dbReference>
<dbReference type="InterPro" id="IPR048330">
    <property type="entry name" value="PcRGLX/YetA_2nd"/>
</dbReference>
<organism evidence="4 5">
    <name type="scientific">Alkalitalea saponilacus</name>
    <dbReference type="NCBI Taxonomy" id="889453"/>
    <lineage>
        <taxon>Bacteria</taxon>
        <taxon>Pseudomonadati</taxon>
        <taxon>Bacteroidota</taxon>
        <taxon>Bacteroidia</taxon>
        <taxon>Marinilabiliales</taxon>
        <taxon>Marinilabiliaceae</taxon>
        <taxon>Alkalitalea</taxon>
    </lineage>
</organism>
<gene>
    <name evidence="4" type="ORF">SAMN03080601_00963</name>
</gene>
<evidence type="ECO:0000259" key="2">
    <source>
        <dbReference type="Pfam" id="PF21345"/>
    </source>
</evidence>
<dbReference type="InterPro" id="IPR048329">
    <property type="entry name" value="PcRGLX_1st"/>
</dbReference>
<dbReference type="Proteomes" id="UP000191055">
    <property type="component" value="Unassembled WGS sequence"/>
</dbReference>